<name>A0A2H0UN83_9BACT</name>
<dbReference type="GO" id="GO:0008784">
    <property type="term" value="F:alanine racemase activity"/>
    <property type="evidence" value="ECO:0007669"/>
    <property type="project" value="UniProtKB-UniRule"/>
</dbReference>
<evidence type="ECO:0000256" key="2">
    <source>
        <dbReference type="ARBA" id="ARBA00022898"/>
    </source>
</evidence>
<gene>
    <name evidence="8" type="primary">alr</name>
    <name evidence="8" type="ORF">COU11_01575</name>
</gene>
<feature type="active site" description="Proton acceptor; specific for D-alanine" evidence="4">
    <location>
        <position position="36"/>
    </location>
</feature>
<evidence type="ECO:0000256" key="5">
    <source>
        <dbReference type="PIRSR" id="PIRSR600821-50"/>
    </source>
</evidence>
<protein>
    <recommendedName>
        <fullName evidence="4">Alanine racemase</fullName>
        <ecNumber evidence="4">5.1.1.1</ecNumber>
    </recommendedName>
</protein>
<dbReference type="InterPro" id="IPR029066">
    <property type="entry name" value="PLP-binding_barrel"/>
</dbReference>
<dbReference type="UniPathway" id="UPA00042">
    <property type="reaction ID" value="UER00497"/>
</dbReference>
<dbReference type="NCBIfam" id="TIGR00492">
    <property type="entry name" value="alr"/>
    <property type="match status" value="1"/>
</dbReference>
<dbReference type="InterPro" id="IPR009006">
    <property type="entry name" value="Ala_racemase/Decarboxylase_C"/>
</dbReference>
<comment type="pathway">
    <text evidence="4">Amino-acid biosynthesis; D-alanine biosynthesis; D-alanine from L-alanine: step 1/1.</text>
</comment>
<feature type="binding site" evidence="4 6">
    <location>
        <position position="159"/>
    </location>
    <ligand>
        <name>substrate</name>
    </ligand>
</feature>
<evidence type="ECO:0000313" key="8">
    <source>
        <dbReference type="EMBL" id="PIR87225.1"/>
    </source>
</evidence>
<keyword evidence="3 4" id="KW-0413">Isomerase</keyword>
<comment type="catalytic activity">
    <reaction evidence="4">
        <text>L-alanine = D-alanine</text>
        <dbReference type="Rhea" id="RHEA:20249"/>
        <dbReference type="ChEBI" id="CHEBI:57416"/>
        <dbReference type="ChEBI" id="CHEBI:57972"/>
        <dbReference type="EC" id="5.1.1.1"/>
    </reaction>
</comment>
<dbReference type="Pfam" id="PF01168">
    <property type="entry name" value="Ala_racemase_N"/>
    <property type="match status" value="2"/>
</dbReference>
<dbReference type="PANTHER" id="PTHR30511">
    <property type="entry name" value="ALANINE RACEMASE"/>
    <property type="match status" value="1"/>
</dbReference>
<evidence type="ECO:0000256" key="1">
    <source>
        <dbReference type="ARBA" id="ARBA00001933"/>
    </source>
</evidence>
<feature type="domain" description="Alanine racemase C-terminal" evidence="7">
    <location>
        <begin position="271"/>
        <end position="398"/>
    </location>
</feature>
<comment type="cofactor">
    <cofactor evidence="1 4 5">
        <name>pyridoxal 5'-phosphate</name>
        <dbReference type="ChEBI" id="CHEBI:597326"/>
    </cofactor>
</comment>
<organism evidence="8 9">
    <name type="scientific">Candidatus Harrisonbacteria bacterium CG10_big_fil_rev_8_21_14_0_10_49_15</name>
    <dbReference type="NCBI Taxonomy" id="1974587"/>
    <lineage>
        <taxon>Bacteria</taxon>
        <taxon>Candidatus Harrisoniibacteriota</taxon>
    </lineage>
</organism>
<feature type="active site" description="Proton acceptor; specific for L-alanine" evidence="4">
    <location>
        <position position="292"/>
    </location>
</feature>
<comment type="caution">
    <text evidence="8">The sequence shown here is derived from an EMBL/GenBank/DDBJ whole genome shotgun (WGS) entry which is preliminary data.</text>
</comment>
<dbReference type="GO" id="GO:0030632">
    <property type="term" value="P:D-alanine biosynthetic process"/>
    <property type="evidence" value="ECO:0007669"/>
    <property type="project" value="UniProtKB-UniRule"/>
</dbReference>
<dbReference type="AlphaFoldDB" id="A0A2H0UN83"/>
<dbReference type="InterPro" id="IPR001608">
    <property type="entry name" value="Ala_racemase_N"/>
</dbReference>
<keyword evidence="2 4" id="KW-0663">Pyridoxal phosphate</keyword>
<evidence type="ECO:0000256" key="3">
    <source>
        <dbReference type="ARBA" id="ARBA00023235"/>
    </source>
</evidence>
<dbReference type="InterPro" id="IPR011079">
    <property type="entry name" value="Ala_racemase_C"/>
</dbReference>
<evidence type="ECO:0000256" key="4">
    <source>
        <dbReference type="HAMAP-Rule" id="MF_01201"/>
    </source>
</evidence>
<dbReference type="Gene3D" id="3.20.20.10">
    <property type="entry name" value="Alanine racemase"/>
    <property type="match status" value="1"/>
</dbReference>
<sequence>MQYKTWVSINRKAITHNAKVLRSHIQKKTQLWAVIKSNAYGHGLWHMAEALDEIGVDPVRGRARAKGTSPQDRGAATSNGVDGYCVDSVIEGAKLRLGGISKPILVLGPTFPNLLADAAAHNITLSISTMEALQELTKTIKDPAVRPSFHLKVDTGMNRQGFYLKDLPRTLAYIKKHKLPITGIFSHFAAAKDINYPTFSEQQNKQFLSAIALAKRAGFTNLTKHLAATAGTILSSKYHYDAVRCGIGLYGIYPSNELEAQLKREFPFQPALSWYARISEVKHAPAGDFIGYDFTERLAKKTQIAIVPIGYWHGLSWSLSGQGTVLAGGKRCKILGRVSMDLIAIDTTGSKTKVGDPVVLIGTQGKETITARELARLTNTTPYEIVTRINPLIHRTIS</sequence>
<dbReference type="GO" id="GO:0005829">
    <property type="term" value="C:cytosol"/>
    <property type="evidence" value="ECO:0007669"/>
    <property type="project" value="TreeGrafter"/>
</dbReference>
<dbReference type="HAMAP" id="MF_01201">
    <property type="entry name" value="Ala_racemase"/>
    <property type="match status" value="1"/>
</dbReference>
<comment type="function">
    <text evidence="4">Catalyzes the interconversion of L-alanine and D-alanine. May also act on other amino acids.</text>
</comment>
<dbReference type="CDD" id="cd00430">
    <property type="entry name" value="PLPDE_III_AR"/>
    <property type="match status" value="1"/>
</dbReference>
<dbReference type="GO" id="GO:0030170">
    <property type="term" value="F:pyridoxal phosphate binding"/>
    <property type="evidence" value="ECO:0007669"/>
    <property type="project" value="UniProtKB-UniRule"/>
</dbReference>
<dbReference type="Gene3D" id="2.40.37.10">
    <property type="entry name" value="Lyase, Ornithine Decarboxylase, Chain A, domain 1"/>
    <property type="match status" value="1"/>
</dbReference>
<reference evidence="9" key="1">
    <citation type="submission" date="2017-09" db="EMBL/GenBank/DDBJ databases">
        <title>Depth-based differentiation of microbial function through sediment-hosted aquifers and enrichment of novel symbionts in the deep terrestrial subsurface.</title>
        <authorList>
            <person name="Probst A.J."/>
            <person name="Ladd B."/>
            <person name="Jarett J.K."/>
            <person name="Geller-Mcgrath D.E."/>
            <person name="Sieber C.M.K."/>
            <person name="Emerson J.B."/>
            <person name="Anantharaman K."/>
            <person name="Thomas B.C."/>
            <person name="Malmstrom R."/>
            <person name="Stieglmeier M."/>
            <person name="Klingl A."/>
            <person name="Woyke T."/>
            <person name="Ryan C.M."/>
            <person name="Banfield J.F."/>
        </authorList>
    </citation>
    <scope>NUCLEOTIDE SEQUENCE [LARGE SCALE GENOMIC DNA]</scope>
</reference>
<dbReference type="PROSITE" id="PS00395">
    <property type="entry name" value="ALANINE_RACEMASE"/>
    <property type="match status" value="1"/>
</dbReference>
<dbReference type="Proteomes" id="UP000229526">
    <property type="component" value="Unassembled WGS sequence"/>
</dbReference>
<comment type="similarity">
    <text evidence="4">Belongs to the alanine racemase family.</text>
</comment>
<feature type="modified residue" description="N6-(pyridoxal phosphate)lysine" evidence="4 5">
    <location>
        <position position="36"/>
    </location>
</feature>
<dbReference type="InterPro" id="IPR000821">
    <property type="entry name" value="Ala_racemase"/>
</dbReference>
<dbReference type="PRINTS" id="PR00992">
    <property type="entry name" value="ALARACEMASE"/>
</dbReference>
<dbReference type="SUPFAM" id="SSF51419">
    <property type="entry name" value="PLP-binding barrel"/>
    <property type="match status" value="1"/>
</dbReference>
<dbReference type="EMBL" id="PFBD01000015">
    <property type="protein sequence ID" value="PIR87225.1"/>
    <property type="molecule type" value="Genomic_DNA"/>
</dbReference>
<accession>A0A2H0UN83</accession>
<proteinExistence type="inferred from homology"/>
<evidence type="ECO:0000313" key="9">
    <source>
        <dbReference type="Proteomes" id="UP000229526"/>
    </source>
</evidence>
<dbReference type="EC" id="5.1.1.1" evidence="4"/>
<dbReference type="SMART" id="SM01005">
    <property type="entry name" value="Ala_racemase_C"/>
    <property type="match status" value="1"/>
</dbReference>
<dbReference type="SUPFAM" id="SSF50621">
    <property type="entry name" value="Alanine racemase C-terminal domain-like"/>
    <property type="match status" value="1"/>
</dbReference>
<dbReference type="InterPro" id="IPR020622">
    <property type="entry name" value="Ala_racemase_pyridoxalP-BS"/>
</dbReference>
<evidence type="ECO:0000256" key="6">
    <source>
        <dbReference type="PIRSR" id="PIRSR600821-52"/>
    </source>
</evidence>
<evidence type="ECO:0000259" key="7">
    <source>
        <dbReference type="SMART" id="SM01005"/>
    </source>
</evidence>
<dbReference type="Pfam" id="PF00842">
    <property type="entry name" value="Ala_racemase_C"/>
    <property type="match status" value="1"/>
</dbReference>
<dbReference type="PANTHER" id="PTHR30511:SF0">
    <property type="entry name" value="ALANINE RACEMASE, CATABOLIC-RELATED"/>
    <property type="match status" value="1"/>
</dbReference>
<feature type="binding site" evidence="4 6">
    <location>
        <position position="340"/>
    </location>
    <ligand>
        <name>substrate</name>
    </ligand>
</feature>